<evidence type="ECO:0000256" key="13">
    <source>
        <dbReference type="RuleBase" id="RU003657"/>
    </source>
</evidence>
<evidence type="ECO:0000313" key="15">
    <source>
        <dbReference type="EMBL" id="TDW24685.1"/>
    </source>
</evidence>
<dbReference type="NCBIfam" id="TIGR00007">
    <property type="entry name" value="1-(5-phosphoribosyl)-5-[(5-phosphoribosylamino)methylideneamino]imidazole-4-carboxamide isomerase"/>
    <property type="match status" value="1"/>
</dbReference>
<dbReference type="GO" id="GO:0000162">
    <property type="term" value="P:L-tryptophan biosynthetic process"/>
    <property type="evidence" value="ECO:0007669"/>
    <property type="project" value="TreeGrafter"/>
</dbReference>
<evidence type="ECO:0000256" key="12">
    <source>
        <dbReference type="HAMAP-Rule" id="MF_01014"/>
    </source>
</evidence>
<feature type="active site" description="Proton donor" evidence="12">
    <location>
        <position position="129"/>
    </location>
</feature>
<accession>A0A4R8A355</accession>
<dbReference type="Gene3D" id="3.20.20.70">
    <property type="entry name" value="Aldolase class I"/>
    <property type="match status" value="1"/>
</dbReference>
<evidence type="ECO:0000256" key="8">
    <source>
        <dbReference type="ARBA" id="ARBA00022605"/>
    </source>
</evidence>
<dbReference type="Proteomes" id="UP000294743">
    <property type="component" value="Unassembled WGS sequence"/>
</dbReference>
<proteinExistence type="inferred from homology"/>
<evidence type="ECO:0000256" key="14">
    <source>
        <dbReference type="RuleBase" id="RU003658"/>
    </source>
</evidence>
<dbReference type="InterPro" id="IPR006063">
    <property type="entry name" value="HisA_bact_arch"/>
</dbReference>
<evidence type="ECO:0000256" key="7">
    <source>
        <dbReference type="ARBA" id="ARBA00022490"/>
    </source>
</evidence>
<dbReference type="OrthoDB" id="9807749at2"/>
<keyword evidence="8 12" id="KW-0028">Amino-acid biosynthesis</keyword>
<dbReference type="FunFam" id="3.20.20.70:FF:000009">
    <property type="entry name" value="1-(5-phosphoribosyl)-5-[(5-phosphoribosylamino)methylideneamino] imidazole-4-carboxamide isomerase"/>
    <property type="match status" value="1"/>
</dbReference>
<feature type="active site" description="Proton acceptor" evidence="12">
    <location>
        <position position="8"/>
    </location>
</feature>
<dbReference type="InterPro" id="IPR013785">
    <property type="entry name" value="Aldolase_TIM"/>
</dbReference>
<dbReference type="AlphaFoldDB" id="A0A4R8A355"/>
<dbReference type="PANTHER" id="PTHR43090:SF2">
    <property type="entry name" value="1-(5-PHOSPHORIBOSYL)-5-[(5-PHOSPHORIBOSYLAMINO)METHYLIDENEAMINO] IMIDAZOLE-4-CARBOXAMIDE ISOMERASE"/>
    <property type="match status" value="1"/>
</dbReference>
<dbReference type="UniPathway" id="UPA00031">
    <property type="reaction ID" value="UER00009"/>
</dbReference>
<dbReference type="GO" id="GO:0003949">
    <property type="term" value="F:1-(5-phosphoribosyl)-5-[(5-phosphoribosylamino)methylideneamino]imidazole-4-carboxamide isomerase activity"/>
    <property type="evidence" value="ECO:0007669"/>
    <property type="project" value="UniProtKB-UniRule"/>
</dbReference>
<dbReference type="InterPro" id="IPR006062">
    <property type="entry name" value="His_biosynth"/>
</dbReference>
<evidence type="ECO:0000256" key="1">
    <source>
        <dbReference type="ARBA" id="ARBA00000901"/>
    </source>
</evidence>
<dbReference type="EC" id="5.3.1.16" evidence="5 12"/>
<protein>
    <recommendedName>
        <fullName evidence="6 12">1-(5-phosphoribosyl)-5-[(5-phosphoribosylamino)methylideneamino] imidazole-4-carboxamide isomerase</fullName>
        <ecNumber evidence="5 12">5.3.1.16</ecNumber>
    </recommendedName>
    <alternativeName>
        <fullName evidence="11 12">Phosphoribosylformimino-5-aminoimidazole carboxamide ribotide isomerase</fullName>
    </alternativeName>
</protein>
<evidence type="ECO:0000256" key="10">
    <source>
        <dbReference type="ARBA" id="ARBA00023235"/>
    </source>
</evidence>
<evidence type="ECO:0000256" key="6">
    <source>
        <dbReference type="ARBA" id="ARBA00018464"/>
    </source>
</evidence>
<dbReference type="GO" id="GO:0000105">
    <property type="term" value="P:L-histidine biosynthetic process"/>
    <property type="evidence" value="ECO:0007669"/>
    <property type="project" value="UniProtKB-UniRule"/>
</dbReference>
<comment type="caution">
    <text evidence="15">The sequence shown here is derived from an EMBL/GenBank/DDBJ whole genome shotgun (WGS) entry which is preliminary data.</text>
</comment>
<dbReference type="CDD" id="cd04732">
    <property type="entry name" value="HisA"/>
    <property type="match status" value="1"/>
</dbReference>
<keyword evidence="9 12" id="KW-0368">Histidine biosynthesis</keyword>
<evidence type="ECO:0000313" key="16">
    <source>
        <dbReference type="Proteomes" id="UP000294743"/>
    </source>
</evidence>
<name>A0A4R8A355_9FIRM</name>
<keyword evidence="7 12" id="KW-0963">Cytoplasm</keyword>
<keyword evidence="16" id="KW-1185">Reference proteome</keyword>
<comment type="catalytic activity">
    <reaction evidence="1 12 14">
        <text>1-(5-phospho-beta-D-ribosyl)-5-[(5-phospho-beta-D-ribosylamino)methylideneamino]imidazole-4-carboxamide = 5-[(5-phospho-1-deoxy-D-ribulos-1-ylimino)methylamino]-1-(5-phospho-beta-D-ribosyl)imidazole-4-carboxamide</text>
        <dbReference type="Rhea" id="RHEA:15469"/>
        <dbReference type="ChEBI" id="CHEBI:58435"/>
        <dbReference type="ChEBI" id="CHEBI:58525"/>
        <dbReference type="EC" id="5.3.1.16"/>
    </reaction>
</comment>
<sequence length="243" mass="26373">MIILPAIDILDGKPVRLYKGDYNQVERVDGSILELAKQFEAAGAQYIHLVDLDGAKDGMLKNAQAIVEVAKTLSIPIEIGGGIRNMEAIDYYLKNGVSRVILGTVALENPDFLAQALASYGDKIAVGVDFKDGYVYGRGWLEASNEHYLDFTKKLENMGVKTIIVTDISKDGTLSGINASMYQELQNHVNMQIIASGGIKDIDDIAALAKIKNFYGAITGKAMYHKTLDLKQAIAVAKGEISC</sequence>
<dbReference type="InterPro" id="IPR044524">
    <property type="entry name" value="Isoase_HisA-like"/>
</dbReference>
<reference evidence="15 16" key="1">
    <citation type="submission" date="2019-03" db="EMBL/GenBank/DDBJ databases">
        <title>Genomic Encyclopedia of Type Strains, Phase IV (KMG-IV): sequencing the most valuable type-strain genomes for metagenomic binning, comparative biology and taxonomic classification.</title>
        <authorList>
            <person name="Goeker M."/>
        </authorList>
    </citation>
    <scope>NUCLEOTIDE SEQUENCE [LARGE SCALE GENOMIC DNA]</scope>
    <source>
        <strain evidence="15 16">DSM 28867</strain>
    </source>
</reference>
<organism evidence="15 16">
    <name type="scientific">Breznakia blatticola</name>
    <dbReference type="NCBI Taxonomy" id="1754012"/>
    <lineage>
        <taxon>Bacteria</taxon>
        <taxon>Bacillati</taxon>
        <taxon>Bacillota</taxon>
        <taxon>Erysipelotrichia</taxon>
        <taxon>Erysipelotrichales</taxon>
        <taxon>Erysipelotrichaceae</taxon>
        <taxon>Breznakia</taxon>
    </lineage>
</organism>
<gene>
    <name evidence="12" type="primary">hisA</name>
    <name evidence="15" type="ORF">EDD63_10839</name>
</gene>
<dbReference type="InterPro" id="IPR011060">
    <property type="entry name" value="RibuloseP-bd_barrel"/>
</dbReference>
<dbReference type="PANTHER" id="PTHR43090">
    <property type="entry name" value="1-(5-PHOSPHORIBOSYL)-5-[(5-PHOSPHORIBOSYLAMINO)METHYLIDENEAMINO] IMIDAZOLE-4-CARBOXAMIDE ISOMERASE"/>
    <property type="match status" value="1"/>
</dbReference>
<evidence type="ECO:0000256" key="9">
    <source>
        <dbReference type="ARBA" id="ARBA00023102"/>
    </source>
</evidence>
<comment type="subcellular location">
    <subcellularLocation>
        <location evidence="2 12 14">Cytoplasm</location>
    </subcellularLocation>
</comment>
<evidence type="ECO:0000256" key="4">
    <source>
        <dbReference type="ARBA" id="ARBA00009667"/>
    </source>
</evidence>
<keyword evidence="10 12" id="KW-0413">Isomerase</keyword>
<dbReference type="RefSeq" id="WP_134168636.1">
    <property type="nucleotide sequence ID" value="NZ_SODD01000008.1"/>
</dbReference>
<dbReference type="SUPFAM" id="SSF51366">
    <property type="entry name" value="Ribulose-phoshate binding barrel"/>
    <property type="match status" value="1"/>
</dbReference>
<dbReference type="InterPro" id="IPR023016">
    <property type="entry name" value="HisA/PriA"/>
</dbReference>
<comment type="pathway">
    <text evidence="3 12 14">Amino-acid biosynthesis; L-histidine biosynthesis; L-histidine from 5-phospho-alpha-D-ribose 1-diphosphate: step 4/9.</text>
</comment>
<evidence type="ECO:0000256" key="3">
    <source>
        <dbReference type="ARBA" id="ARBA00005133"/>
    </source>
</evidence>
<comment type="similarity">
    <text evidence="4 12 13">Belongs to the HisA/HisF family.</text>
</comment>
<dbReference type="HAMAP" id="MF_01014">
    <property type="entry name" value="HisA"/>
    <property type="match status" value="1"/>
</dbReference>
<dbReference type="Pfam" id="PF00977">
    <property type="entry name" value="His_biosynth"/>
    <property type="match status" value="1"/>
</dbReference>
<evidence type="ECO:0000256" key="2">
    <source>
        <dbReference type="ARBA" id="ARBA00004496"/>
    </source>
</evidence>
<evidence type="ECO:0000256" key="11">
    <source>
        <dbReference type="ARBA" id="ARBA00030547"/>
    </source>
</evidence>
<dbReference type="EMBL" id="SODD01000008">
    <property type="protein sequence ID" value="TDW24685.1"/>
    <property type="molecule type" value="Genomic_DNA"/>
</dbReference>
<dbReference type="GO" id="GO:0005737">
    <property type="term" value="C:cytoplasm"/>
    <property type="evidence" value="ECO:0007669"/>
    <property type="project" value="UniProtKB-SubCell"/>
</dbReference>
<evidence type="ECO:0000256" key="5">
    <source>
        <dbReference type="ARBA" id="ARBA00012550"/>
    </source>
</evidence>